<evidence type="ECO:0000256" key="3">
    <source>
        <dbReference type="ARBA" id="ARBA00022432"/>
    </source>
</evidence>
<evidence type="ECO:0000256" key="4">
    <source>
        <dbReference type="ARBA" id="ARBA00022490"/>
    </source>
</evidence>
<name>A0A2W5MXY8_9BACT</name>
<dbReference type="EC" id="5.3.1.1" evidence="7 8"/>
<feature type="active site" description="Proton acceptor" evidence="7">
    <location>
        <position position="166"/>
    </location>
</feature>
<feature type="active site" description="Electrophile" evidence="7">
    <location>
        <position position="96"/>
    </location>
</feature>
<dbReference type="Proteomes" id="UP000249417">
    <property type="component" value="Unassembled WGS sequence"/>
</dbReference>
<comment type="subcellular location">
    <subcellularLocation>
        <location evidence="7 8">Cytoplasm</location>
    </subcellularLocation>
</comment>
<dbReference type="GO" id="GO:0005829">
    <property type="term" value="C:cytosol"/>
    <property type="evidence" value="ECO:0007669"/>
    <property type="project" value="TreeGrafter"/>
</dbReference>
<dbReference type="GO" id="GO:0019563">
    <property type="term" value="P:glycerol catabolic process"/>
    <property type="evidence" value="ECO:0007669"/>
    <property type="project" value="TreeGrafter"/>
</dbReference>
<reference evidence="9 10" key="1">
    <citation type="submission" date="2017-08" db="EMBL/GenBank/DDBJ databases">
        <title>Infants hospitalized years apart are colonized by the same room-sourced microbial strains.</title>
        <authorList>
            <person name="Brooks B."/>
            <person name="Olm M.R."/>
            <person name="Firek B.A."/>
            <person name="Baker R."/>
            <person name="Thomas B.C."/>
            <person name="Morowitz M.J."/>
            <person name="Banfield J.F."/>
        </authorList>
    </citation>
    <scope>NUCLEOTIDE SEQUENCE [LARGE SCALE GENOMIC DNA]</scope>
    <source>
        <strain evidence="9">S2_005_002_R2_29</strain>
    </source>
</reference>
<evidence type="ECO:0000256" key="1">
    <source>
        <dbReference type="ARBA" id="ARBA00004680"/>
    </source>
</evidence>
<comment type="caution">
    <text evidence="9">The sequence shown here is derived from an EMBL/GenBank/DDBJ whole genome shotgun (WGS) entry which is preliminary data.</text>
</comment>
<feature type="binding site" evidence="7">
    <location>
        <begin position="8"/>
        <end position="10"/>
    </location>
    <ligand>
        <name>substrate</name>
    </ligand>
</feature>
<comment type="pathway">
    <text evidence="1 7 8">Carbohydrate degradation; glycolysis; D-glyceraldehyde 3-phosphate from glycerone phosphate: step 1/1.</text>
</comment>
<dbReference type="InterPro" id="IPR035990">
    <property type="entry name" value="TIM_sf"/>
</dbReference>
<dbReference type="UniPathway" id="UPA00138"/>
<dbReference type="HAMAP" id="MF_00147_B">
    <property type="entry name" value="TIM_B"/>
    <property type="match status" value="1"/>
</dbReference>
<dbReference type="EMBL" id="QFQB01000065">
    <property type="protein sequence ID" value="PZQ45049.1"/>
    <property type="molecule type" value="Genomic_DNA"/>
</dbReference>
<evidence type="ECO:0000256" key="7">
    <source>
        <dbReference type="HAMAP-Rule" id="MF_00147"/>
    </source>
</evidence>
<evidence type="ECO:0000256" key="2">
    <source>
        <dbReference type="ARBA" id="ARBA00007422"/>
    </source>
</evidence>
<dbReference type="CDD" id="cd00311">
    <property type="entry name" value="TIM"/>
    <property type="match status" value="1"/>
</dbReference>
<evidence type="ECO:0000313" key="9">
    <source>
        <dbReference type="EMBL" id="PZQ45049.1"/>
    </source>
</evidence>
<dbReference type="AlphaFoldDB" id="A0A2W5MXY8"/>
<organism evidence="9 10">
    <name type="scientific">Micavibrio aeruginosavorus</name>
    <dbReference type="NCBI Taxonomy" id="349221"/>
    <lineage>
        <taxon>Bacteria</taxon>
        <taxon>Pseudomonadati</taxon>
        <taxon>Bdellovibrionota</taxon>
        <taxon>Bdellovibrionia</taxon>
        <taxon>Bdellovibrionales</taxon>
        <taxon>Pseudobdellovibrionaceae</taxon>
        <taxon>Micavibrio</taxon>
    </lineage>
</organism>
<dbReference type="GO" id="GO:0006096">
    <property type="term" value="P:glycolytic process"/>
    <property type="evidence" value="ECO:0007669"/>
    <property type="project" value="UniProtKB-UniRule"/>
</dbReference>
<feature type="binding site" evidence="7">
    <location>
        <position position="172"/>
    </location>
    <ligand>
        <name>substrate</name>
    </ligand>
</feature>
<proteinExistence type="inferred from homology"/>
<dbReference type="GO" id="GO:0046166">
    <property type="term" value="P:glyceraldehyde-3-phosphate biosynthetic process"/>
    <property type="evidence" value="ECO:0007669"/>
    <property type="project" value="TreeGrafter"/>
</dbReference>
<feature type="binding site" evidence="7">
    <location>
        <position position="204"/>
    </location>
    <ligand>
        <name>substrate</name>
    </ligand>
</feature>
<evidence type="ECO:0000313" key="10">
    <source>
        <dbReference type="Proteomes" id="UP000249417"/>
    </source>
</evidence>
<evidence type="ECO:0000256" key="6">
    <source>
        <dbReference type="ARBA" id="ARBA00023235"/>
    </source>
</evidence>
<dbReference type="InterPro" id="IPR022896">
    <property type="entry name" value="TrioseP_Isoase_bac/euk"/>
</dbReference>
<dbReference type="InterPro" id="IPR000652">
    <property type="entry name" value="Triosephosphate_isomerase"/>
</dbReference>
<dbReference type="FunFam" id="3.20.20.70:FF:000016">
    <property type="entry name" value="Triosephosphate isomerase"/>
    <property type="match status" value="1"/>
</dbReference>
<comment type="similarity">
    <text evidence="2 7 8">Belongs to the triosephosphate isomerase family.</text>
</comment>
<comment type="catalytic activity">
    <reaction evidence="7 8">
        <text>D-glyceraldehyde 3-phosphate = dihydroxyacetone phosphate</text>
        <dbReference type="Rhea" id="RHEA:18585"/>
        <dbReference type="ChEBI" id="CHEBI:57642"/>
        <dbReference type="ChEBI" id="CHEBI:59776"/>
        <dbReference type="EC" id="5.3.1.1"/>
    </reaction>
</comment>
<dbReference type="UniPathway" id="UPA01066"/>
<dbReference type="PROSITE" id="PS51440">
    <property type="entry name" value="TIM_2"/>
    <property type="match status" value="1"/>
</dbReference>
<sequence>MKKLIAGNWKMNGNAGSASGLIWEIEAKIGASEGILNRCDFVVCPPFLHLPIIEGKIKACALGGQDCSDKANGAFTGDVSAVMLKDIGAKYVILGHSERRQYHKESDELIAAKAKVANDAGLITIICVGETEAEREQGLQESVVGGQLERSIPQGATAANTVIAYEPVWAIGTGKTATAEDIRAMHEFIRGKVPADMRILYGGSVKPSNAKEIFAVPNVNGALIGGASLKSDDFMGIAAAA</sequence>
<dbReference type="PROSITE" id="PS00171">
    <property type="entry name" value="TIM_1"/>
    <property type="match status" value="1"/>
</dbReference>
<keyword evidence="3 7" id="KW-0312">Gluconeogenesis</keyword>
<keyword evidence="4 7" id="KW-0963">Cytoplasm</keyword>
<comment type="function">
    <text evidence="7">Involved in the gluconeogenesis. Catalyzes stereospecifically the conversion of dihydroxyacetone phosphate (DHAP) to D-glyceraldehyde-3-phosphate (G3P).</text>
</comment>
<gene>
    <name evidence="7" type="primary">tpiA</name>
    <name evidence="9" type="ORF">DI551_08565</name>
</gene>
<dbReference type="NCBIfam" id="TIGR00419">
    <property type="entry name" value="tim"/>
    <property type="match status" value="1"/>
</dbReference>
<comment type="subunit">
    <text evidence="7 8">Homodimer.</text>
</comment>
<accession>A0A2W5MXY8</accession>
<dbReference type="PANTHER" id="PTHR21139:SF42">
    <property type="entry name" value="TRIOSEPHOSPHATE ISOMERASE"/>
    <property type="match status" value="1"/>
</dbReference>
<evidence type="ECO:0000256" key="5">
    <source>
        <dbReference type="ARBA" id="ARBA00023152"/>
    </source>
</evidence>
<protein>
    <recommendedName>
        <fullName evidence="7 8">Triosephosphate isomerase</fullName>
        <shortName evidence="7">TIM</shortName>
        <shortName evidence="7">TPI</shortName>
        <ecNumber evidence="7 8">5.3.1.1</ecNumber>
    </recommendedName>
    <alternativeName>
        <fullName evidence="7">Triose-phosphate isomerase</fullName>
    </alternativeName>
</protein>
<dbReference type="Gene3D" id="3.20.20.70">
    <property type="entry name" value="Aldolase class I"/>
    <property type="match status" value="1"/>
</dbReference>
<feature type="binding site" evidence="7">
    <location>
        <begin position="225"/>
        <end position="226"/>
    </location>
    <ligand>
        <name>substrate</name>
    </ligand>
</feature>
<dbReference type="InterPro" id="IPR020861">
    <property type="entry name" value="Triosephosphate_isomerase_AS"/>
</dbReference>
<keyword evidence="6 7" id="KW-0413">Isomerase</keyword>
<dbReference type="Pfam" id="PF00121">
    <property type="entry name" value="TIM"/>
    <property type="match status" value="1"/>
</dbReference>
<comment type="pathway">
    <text evidence="7 8">Carbohydrate biosynthesis; gluconeogenesis.</text>
</comment>
<dbReference type="GO" id="GO:0006094">
    <property type="term" value="P:gluconeogenesis"/>
    <property type="evidence" value="ECO:0007669"/>
    <property type="project" value="UniProtKB-UniRule"/>
</dbReference>
<dbReference type="InterPro" id="IPR013785">
    <property type="entry name" value="Aldolase_TIM"/>
</dbReference>
<keyword evidence="5 7" id="KW-0324">Glycolysis</keyword>
<dbReference type="SUPFAM" id="SSF51351">
    <property type="entry name" value="Triosephosphate isomerase (TIM)"/>
    <property type="match status" value="1"/>
</dbReference>
<evidence type="ECO:0000256" key="8">
    <source>
        <dbReference type="RuleBase" id="RU363013"/>
    </source>
</evidence>
<dbReference type="UniPathway" id="UPA00109">
    <property type="reaction ID" value="UER00189"/>
</dbReference>
<dbReference type="GO" id="GO:0004807">
    <property type="term" value="F:triose-phosphate isomerase activity"/>
    <property type="evidence" value="ECO:0007669"/>
    <property type="project" value="UniProtKB-UniRule"/>
</dbReference>
<dbReference type="PANTHER" id="PTHR21139">
    <property type="entry name" value="TRIOSEPHOSPHATE ISOMERASE"/>
    <property type="match status" value="1"/>
</dbReference>